<dbReference type="AlphaFoldDB" id="A0A9D7S8D3"/>
<evidence type="ECO:0000256" key="1">
    <source>
        <dbReference type="SAM" id="MobiDB-lite"/>
    </source>
</evidence>
<dbReference type="Proteomes" id="UP000808349">
    <property type="component" value="Unassembled WGS sequence"/>
</dbReference>
<comment type="caution">
    <text evidence="2">The sequence shown here is derived from an EMBL/GenBank/DDBJ whole genome shotgun (WGS) entry which is preliminary data.</text>
</comment>
<feature type="compositionally biased region" description="Basic and acidic residues" evidence="1">
    <location>
        <begin position="10"/>
        <end position="22"/>
    </location>
</feature>
<organism evidence="2 3">
    <name type="scientific">Candidatus Defluviibacterium haderslevense</name>
    <dbReference type="NCBI Taxonomy" id="2981993"/>
    <lineage>
        <taxon>Bacteria</taxon>
        <taxon>Pseudomonadati</taxon>
        <taxon>Bacteroidota</taxon>
        <taxon>Saprospiria</taxon>
        <taxon>Saprospirales</taxon>
        <taxon>Saprospiraceae</taxon>
        <taxon>Candidatus Defluviibacterium</taxon>
    </lineage>
</organism>
<reference evidence="2 3" key="1">
    <citation type="submission" date="2020-10" db="EMBL/GenBank/DDBJ databases">
        <title>Connecting structure to function with the recovery of over 1000 high-quality activated sludge metagenome-assembled genomes encoding full-length rRNA genes using long-read sequencing.</title>
        <authorList>
            <person name="Singleton C.M."/>
            <person name="Petriglieri F."/>
            <person name="Kristensen J.M."/>
            <person name="Kirkegaard R.H."/>
            <person name="Michaelsen T.Y."/>
            <person name="Andersen M.H."/>
            <person name="Karst S.M."/>
            <person name="Dueholm M.S."/>
            <person name="Nielsen P.H."/>
            <person name="Albertsen M."/>
        </authorList>
    </citation>
    <scope>NUCLEOTIDE SEQUENCE [LARGE SCALE GENOMIC DNA]</scope>
    <source>
        <strain evidence="2">Ribe_18-Q3-R11-54_BAT3C.373</strain>
    </source>
</reference>
<feature type="region of interest" description="Disordered" evidence="1">
    <location>
        <begin position="1"/>
        <end position="22"/>
    </location>
</feature>
<dbReference type="EMBL" id="JADKFW010000004">
    <property type="protein sequence ID" value="MBK9717271.1"/>
    <property type="molecule type" value="Genomic_DNA"/>
</dbReference>
<evidence type="ECO:0000313" key="2">
    <source>
        <dbReference type="EMBL" id="MBK9717271.1"/>
    </source>
</evidence>
<name>A0A9D7S8D3_9BACT</name>
<sequence>MSPPLTNEQVHSDTSHYRIDDDPQIERDKDILKSLSGIPAKTVYNFLVFTWMYMHPK</sequence>
<accession>A0A9D7S8D3</accession>
<protein>
    <submittedName>
        <fullName evidence="2">Uncharacterized protein</fullName>
    </submittedName>
</protein>
<gene>
    <name evidence="2" type="ORF">IPO85_07135</name>
</gene>
<proteinExistence type="predicted"/>
<evidence type="ECO:0000313" key="3">
    <source>
        <dbReference type="Proteomes" id="UP000808349"/>
    </source>
</evidence>